<accession>A0A6J4JFW6</accession>
<evidence type="ECO:0000313" key="2">
    <source>
        <dbReference type="EMBL" id="CAA9276314.1"/>
    </source>
</evidence>
<gene>
    <name evidence="2" type="ORF">AVDCRST_MAG10-3609</name>
</gene>
<dbReference type="AlphaFoldDB" id="A0A6J4JFW6"/>
<feature type="non-terminal residue" evidence="2">
    <location>
        <position position="1"/>
    </location>
</feature>
<name>A0A6J4JFW6_9ACTN</name>
<feature type="compositionally biased region" description="Low complexity" evidence="1">
    <location>
        <begin position="73"/>
        <end position="98"/>
    </location>
</feature>
<feature type="compositionally biased region" description="Low complexity" evidence="1">
    <location>
        <begin position="117"/>
        <end position="145"/>
    </location>
</feature>
<reference evidence="2" key="1">
    <citation type="submission" date="2020-02" db="EMBL/GenBank/DDBJ databases">
        <authorList>
            <person name="Meier V. D."/>
        </authorList>
    </citation>
    <scope>NUCLEOTIDE SEQUENCE</scope>
    <source>
        <strain evidence="2">AVDCRST_MAG10</strain>
    </source>
</reference>
<feature type="region of interest" description="Disordered" evidence="1">
    <location>
        <begin position="1"/>
        <end position="145"/>
    </location>
</feature>
<feature type="non-terminal residue" evidence="2">
    <location>
        <position position="145"/>
    </location>
</feature>
<evidence type="ECO:0000256" key="1">
    <source>
        <dbReference type="SAM" id="MobiDB-lite"/>
    </source>
</evidence>
<sequence length="145" mass="14786">CLRIPSTCRRGCPRPPSTPSRLTPGRPWPPPWPPPTTSGATPWPRWPSAGPGTSTPGLAWAPSPVTTPRRMPATGWAITGASTSSGSRAGGDRATSGGPTPPTGASCAPWPDWPGWRAPSARTTRPAAAGHSCPSSTPRGTGPTP</sequence>
<proteinExistence type="predicted"/>
<dbReference type="EMBL" id="CADCTB010000216">
    <property type="protein sequence ID" value="CAA9276314.1"/>
    <property type="molecule type" value="Genomic_DNA"/>
</dbReference>
<protein>
    <submittedName>
        <fullName evidence="2">Uncharacterized protein</fullName>
    </submittedName>
</protein>
<organism evidence="2">
    <name type="scientific">uncultured Acidimicrobiales bacterium</name>
    <dbReference type="NCBI Taxonomy" id="310071"/>
    <lineage>
        <taxon>Bacteria</taxon>
        <taxon>Bacillati</taxon>
        <taxon>Actinomycetota</taxon>
        <taxon>Acidimicrobiia</taxon>
        <taxon>Acidimicrobiales</taxon>
        <taxon>environmental samples</taxon>
    </lineage>
</organism>
<feature type="compositionally biased region" description="Pro residues" evidence="1">
    <location>
        <begin position="26"/>
        <end position="36"/>
    </location>
</feature>